<dbReference type="CDD" id="cd00038">
    <property type="entry name" value="CAP_ED"/>
    <property type="match status" value="1"/>
</dbReference>
<keyword evidence="2" id="KW-0238">DNA-binding</keyword>
<comment type="caution">
    <text evidence="2">The sequence shown here is derived from an EMBL/GenBank/DDBJ whole genome shotgun (WGS) entry which is preliminary data.</text>
</comment>
<dbReference type="Proteomes" id="UP000609064">
    <property type="component" value="Unassembled WGS sequence"/>
</dbReference>
<sequence>MLICGSFFKKITKMNHYYEKLFDYVSEILIMPESDKELCRQLFKPVFVPKDTIIEKAGTVHQNHTFIVSGFMRNFYLDKDGNEITNDLNDGSRFFTSYFNFMNRTVSNETVHTITDCELLQISRDDVDIAASQGITQKDYTVQILNKRLEINKQRAFDMANLTAEERYNKFMKENPNIIRHVPLGYIASFLGITQRHLSRLRKENR</sequence>
<dbReference type="InterPro" id="IPR018490">
    <property type="entry name" value="cNMP-bd_dom_sf"/>
</dbReference>
<name>A0A917DVE1_9BACT</name>
<dbReference type="InterPro" id="IPR000595">
    <property type="entry name" value="cNMP-bd_dom"/>
</dbReference>
<keyword evidence="3" id="KW-1185">Reference proteome</keyword>
<dbReference type="InterPro" id="IPR014710">
    <property type="entry name" value="RmlC-like_jellyroll"/>
</dbReference>
<evidence type="ECO:0000259" key="1">
    <source>
        <dbReference type="Pfam" id="PF00027"/>
    </source>
</evidence>
<evidence type="ECO:0000313" key="3">
    <source>
        <dbReference type="Proteomes" id="UP000609064"/>
    </source>
</evidence>
<dbReference type="SUPFAM" id="SSF51206">
    <property type="entry name" value="cAMP-binding domain-like"/>
    <property type="match status" value="1"/>
</dbReference>
<reference evidence="2" key="2">
    <citation type="submission" date="2020-09" db="EMBL/GenBank/DDBJ databases">
        <authorList>
            <person name="Sun Q."/>
            <person name="Zhou Y."/>
        </authorList>
    </citation>
    <scope>NUCLEOTIDE SEQUENCE</scope>
    <source>
        <strain evidence="2">CGMCC 1.15958</strain>
    </source>
</reference>
<dbReference type="EMBL" id="BMKK01000009">
    <property type="protein sequence ID" value="GGD71067.1"/>
    <property type="molecule type" value="Genomic_DNA"/>
</dbReference>
<protein>
    <submittedName>
        <fullName evidence="2">DNA-binding protein</fullName>
    </submittedName>
</protein>
<dbReference type="Pfam" id="PF00027">
    <property type="entry name" value="cNMP_binding"/>
    <property type="match status" value="1"/>
</dbReference>
<dbReference type="Gene3D" id="2.60.120.10">
    <property type="entry name" value="Jelly Rolls"/>
    <property type="match status" value="1"/>
</dbReference>
<accession>A0A917DVE1</accession>
<feature type="domain" description="Cyclic nucleotide-binding" evidence="1">
    <location>
        <begin position="47"/>
        <end position="128"/>
    </location>
</feature>
<gene>
    <name evidence="2" type="ORF">GCM10011514_38950</name>
</gene>
<dbReference type="GO" id="GO:0003677">
    <property type="term" value="F:DNA binding"/>
    <property type="evidence" value="ECO:0007669"/>
    <property type="project" value="UniProtKB-KW"/>
</dbReference>
<dbReference type="AlphaFoldDB" id="A0A917DVE1"/>
<evidence type="ECO:0000313" key="2">
    <source>
        <dbReference type="EMBL" id="GGD71067.1"/>
    </source>
</evidence>
<reference evidence="2" key="1">
    <citation type="journal article" date="2014" name="Int. J. Syst. Evol. Microbiol.">
        <title>Complete genome sequence of Corynebacterium casei LMG S-19264T (=DSM 44701T), isolated from a smear-ripened cheese.</title>
        <authorList>
            <consortium name="US DOE Joint Genome Institute (JGI-PGF)"/>
            <person name="Walter F."/>
            <person name="Albersmeier A."/>
            <person name="Kalinowski J."/>
            <person name="Ruckert C."/>
        </authorList>
    </citation>
    <scope>NUCLEOTIDE SEQUENCE</scope>
    <source>
        <strain evidence="2">CGMCC 1.15958</strain>
    </source>
</reference>
<organism evidence="2 3">
    <name type="scientific">Emticicia aquatilis</name>
    <dbReference type="NCBI Taxonomy" id="1537369"/>
    <lineage>
        <taxon>Bacteria</taxon>
        <taxon>Pseudomonadati</taxon>
        <taxon>Bacteroidota</taxon>
        <taxon>Cytophagia</taxon>
        <taxon>Cytophagales</taxon>
        <taxon>Leadbetterellaceae</taxon>
        <taxon>Emticicia</taxon>
    </lineage>
</organism>
<proteinExistence type="predicted"/>